<keyword evidence="3" id="KW-1185">Reference proteome</keyword>
<feature type="region of interest" description="Disordered" evidence="1">
    <location>
        <begin position="32"/>
        <end position="66"/>
    </location>
</feature>
<feature type="compositionally biased region" description="Basic residues" evidence="1">
    <location>
        <begin position="32"/>
        <end position="45"/>
    </location>
</feature>
<evidence type="ECO:0000313" key="3">
    <source>
        <dbReference type="Proteomes" id="UP001221142"/>
    </source>
</evidence>
<comment type="caution">
    <text evidence="2">The sequence shown here is derived from an EMBL/GenBank/DDBJ whole genome shotgun (WGS) entry which is preliminary data.</text>
</comment>
<protein>
    <submittedName>
        <fullName evidence="2">Uncharacterized protein</fullName>
    </submittedName>
</protein>
<dbReference type="AlphaFoldDB" id="A0AAD7BDY2"/>
<accession>A0AAD7BDY2</accession>
<reference evidence="2" key="1">
    <citation type="submission" date="2023-03" db="EMBL/GenBank/DDBJ databases">
        <title>Massive genome expansion in bonnet fungi (Mycena s.s.) driven by repeated elements and novel gene families across ecological guilds.</title>
        <authorList>
            <consortium name="Lawrence Berkeley National Laboratory"/>
            <person name="Harder C.B."/>
            <person name="Miyauchi S."/>
            <person name="Viragh M."/>
            <person name="Kuo A."/>
            <person name="Thoen E."/>
            <person name="Andreopoulos B."/>
            <person name="Lu D."/>
            <person name="Skrede I."/>
            <person name="Drula E."/>
            <person name="Henrissat B."/>
            <person name="Morin E."/>
            <person name="Kohler A."/>
            <person name="Barry K."/>
            <person name="LaButti K."/>
            <person name="Morin E."/>
            <person name="Salamov A."/>
            <person name="Lipzen A."/>
            <person name="Mereny Z."/>
            <person name="Hegedus B."/>
            <person name="Baldrian P."/>
            <person name="Stursova M."/>
            <person name="Weitz H."/>
            <person name="Taylor A."/>
            <person name="Grigoriev I.V."/>
            <person name="Nagy L.G."/>
            <person name="Martin F."/>
            <person name="Kauserud H."/>
        </authorList>
    </citation>
    <scope>NUCLEOTIDE SEQUENCE</scope>
    <source>
        <strain evidence="2">9284</strain>
    </source>
</reference>
<sequence>MSTHPSNFTRYASCTRAHNELATFPPAHLSRRVHVSSSRPTRHPSSKTAALRHCSGTRGETSASHRSSPARVLLQRYDSWLIAYRIFLLERKRVEGELKEVFKVVGSTGNTYTFTIQSKPSCDCISSLTCPISI</sequence>
<evidence type="ECO:0000313" key="2">
    <source>
        <dbReference type="EMBL" id="KAJ7618059.1"/>
    </source>
</evidence>
<dbReference type="EMBL" id="JARKIF010000020">
    <property type="protein sequence ID" value="KAJ7618059.1"/>
    <property type="molecule type" value="Genomic_DNA"/>
</dbReference>
<gene>
    <name evidence="2" type="ORF">FB45DRAFT_217203</name>
</gene>
<name>A0AAD7BDY2_9AGAR</name>
<evidence type="ECO:0000256" key="1">
    <source>
        <dbReference type="SAM" id="MobiDB-lite"/>
    </source>
</evidence>
<dbReference type="Proteomes" id="UP001221142">
    <property type="component" value="Unassembled WGS sequence"/>
</dbReference>
<organism evidence="2 3">
    <name type="scientific">Roridomyces roridus</name>
    <dbReference type="NCBI Taxonomy" id="1738132"/>
    <lineage>
        <taxon>Eukaryota</taxon>
        <taxon>Fungi</taxon>
        <taxon>Dikarya</taxon>
        <taxon>Basidiomycota</taxon>
        <taxon>Agaricomycotina</taxon>
        <taxon>Agaricomycetes</taxon>
        <taxon>Agaricomycetidae</taxon>
        <taxon>Agaricales</taxon>
        <taxon>Marasmiineae</taxon>
        <taxon>Mycenaceae</taxon>
        <taxon>Roridomyces</taxon>
    </lineage>
</organism>
<proteinExistence type="predicted"/>